<evidence type="ECO:0000256" key="1">
    <source>
        <dbReference type="ARBA" id="ARBA00004496"/>
    </source>
</evidence>
<dbReference type="EMBL" id="CP043026">
    <property type="protein sequence ID" value="QEH62388.1"/>
    <property type="molecule type" value="Genomic_DNA"/>
</dbReference>
<feature type="short sequence motif" description="'KMSKS' region" evidence="11">
    <location>
        <begin position="249"/>
        <end position="253"/>
    </location>
</feature>
<dbReference type="Pfam" id="PF00749">
    <property type="entry name" value="tRNA-synt_1c"/>
    <property type="match status" value="1"/>
</dbReference>
<evidence type="ECO:0000256" key="9">
    <source>
        <dbReference type="ARBA" id="ARBA00023146"/>
    </source>
</evidence>
<evidence type="ECO:0000313" key="15">
    <source>
        <dbReference type="Proteomes" id="UP000323144"/>
    </source>
</evidence>
<dbReference type="GO" id="GO:0005829">
    <property type="term" value="C:cytosol"/>
    <property type="evidence" value="ECO:0007669"/>
    <property type="project" value="TreeGrafter"/>
</dbReference>
<dbReference type="InterPro" id="IPR001412">
    <property type="entry name" value="aa-tRNA-synth_I_CS"/>
</dbReference>
<dbReference type="EC" id="6.1.1.17" evidence="11"/>
<dbReference type="GO" id="GO:0006424">
    <property type="term" value="P:glutamyl-tRNA aminoacylation"/>
    <property type="evidence" value="ECO:0007669"/>
    <property type="project" value="UniProtKB-UniRule"/>
</dbReference>
<feature type="domain" description="Aminoacyl-tRNA synthetase class I anticodon-binding" evidence="13">
    <location>
        <begin position="335"/>
        <end position="476"/>
    </location>
</feature>
<dbReference type="FunFam" id="3.40.50.620:FF:000007">
    <property type="entry name" value="Glutamate--tRNA ligase"/>
    <property type="match status" value="1"/>
</dbReference>
<keyword evidence="8 11" id="KW-0648">Protein biosynthesis</keyword>
<feature type="short sequence motif" description="'HIGH' region" evidence="11">
    <location>
        <begin position="10"/>
        <end position="20"/>
    </location>
</feature>
<evidence type="ECO:0000259" key="13">
    <source>
        <dbReference type="Pfam" id="PF19269"/>
    </source>
</evidence>
<dbReference type="InterPro" id="IPR004527">
    <property type="entry name" value="Glu-tRNA-ligase_bac/mito"/>
</dbReference>
<comment type="subcellular location">
    <subcellularLocation>
        <location evidence="1 11">Cytoplasm</location>
    </subcellularLocation>
</comment>
<organism evidence="14 15">
    <name type="scientific">Spiroplasma chinense</name>
    <dbReference type="NCBI Taxonomy" id="216932"/>
    <lineage>
        <taxon>Bacteria</taxon>
        <taxon>Bacillati</taxon>
        <taxon>Mycoplasmatota</taxon>
        <taxon>Mollicutes</taxon>
        <taxon>Entomoplasmatales</taxon>
        <taxon>Spiroplasmataceae</taxon>
        <taxon>Spiroplasma</taxon>
    </lineage>
</organism>
<dbReference type="RefSeq" id="WP_166508746.1">
    <property type="nucleotide sequence ID" value="NZ_CP043026.1"/>
</dbReference>
<evidence type="ECO:0000256" key="3">
    <source>
        <dbReference type="ARBA" id="ARBA00011245"/>
    </source>
</evidence>
<feature type="domain" description="Glutamyl/glutaminyl-tRNA synthetase class Ib catalytic" evidence="12">
    <location>
        <begin position="4"/>
        <end position="320"/>
    </location>
</feature>
<dbReference type="GO" id="GO:0005524">
    <property type="term" value="F:ATP binding"/>
    <property type="evidence" value="ECO:0007669"/>
    <property type="project" value="UniProtKB-UniRule"/>
</dbReference>
<dbReference type="InterPro" id="IPR033910">
    <property type="entry name" value="GluRS_core"/>
</dbReference>
<dbReference type="SUPFAM" id="SSF52374">
    <property type="entry name" value="Nucleotidylyl transferase"/>
    <property type="match status" value="1"/>
</dbReference>
<dbReference type="InterPro" id="IPR000924">
    <property type="entry name" value="Glu/Gln-tRNA-synth"/>
</dbReference>
<comment type="similarity">
    <text evidence="2 11">Belongs to the class-I aminoacyl-tRNA synthetase family. Glutamate--tRNA ligase type 1 subfamily.</text>
</comment>
<dbReference type="Gene3D" id="3.40.50.620">
    <property type="entry name" value="HUPs"/>
    <property type="match status" value="1"/>
</dbReference>
<gene>
    <name evidence="11 14" type="primary">gltX</name>
    <name evidence="14" type="ORF">SCHIN_v1c11950</name>
</gene>
<dbReference type="PANTHER" id="PTHR43311">
    <property type="entry name" value="GLUTAMATE--TRNA LIGASE"/>
    <property type="match status" value="1"/>
</dbReference>
<dbReference type="SUPFAM" id="SSF48163">
    <property type="entry name" value="An anticodon-binding domain of class I aminoacyl-tRNA synthetases"/>
    <property type="match status" value="1"/>
</dbReference>
<comment type="function">
    <text evidence="11">Catalyzes the attachment of glutamate to tRNA(Glu) in a two-step reaction: glutamate is first activated by ATP to form Glu-AMP and then transferred to the acceptor end of tRNA(Glu).</text>
</comment>
<comment type="subunit">
    <text evidence="3 11">Monomer.</text>
</comment>
<comment type="caution">
    <text evidence="11">Lacks conserved residue(s) required for the propagation of feature annotation.</text>
</comment>
<evidence type="ECO:0000256" key="10">
    <source>
        <dbReference type="ARBA" id="ARBA00048351"/>
    </source>
</evidence>
<evidence type="ECO:0000256" key="4">
    <source>
        <dbReference type="ARBA" id="ARBA00022490"/>
    </source>
</evidence>
<dbReference type="GO" id="GO:0008270">
    <property type="term" value="F:zinc ion binding"/>
    <property type="evidence" value="ECO:0007669"/>
    <property type="project" value="InterPro"/>
</dbReference>
<dbReference type="InterPro" id="IPR020058">
    <property type="entry name" value="Glu/Gln-tRNA-synth_Ib_cat-dom"/>
</dbReference>
<sequence length="478" mass="55875">MKNIRLRYAPSPTGYLHIGNTRTALMNYLFAKHYDGDFIVRIEDTDIERNVEGAIESQFSNMEWLGIIPDESFLKPKDGYGEYMQSKKFDRYKEFANDLLERGLAYKCFCTPEELEKDREAQIARGIVATQYSRKCLNRTDIAEMEGKPFNIRFKVPDNKDYTVNDIVRGEVTFNSKEIGDFVILKSNGIATYNFAVVIDDYDMKITHVVRGEEHISNTPRQCMIFEAFGWEEPTFGHMTLIVDETKKKLSKRSGNAVFFISQYREQGYLPEAIFNYIALLGWSPKEEKEIFTKEEFVKIFDETRFSKSPSTFDMVKMKWINSQYMKKLTEEQYLEFVKPFIDKERFSIDNKDQEWLDQVLLLFKKELEFAQQINDHLDIFFNEIEISEATKKVLSELNDYQELIGGLKSKFESLSNFEEQPIKDVIKELGVEFSKKGKDLFMPIRIFSTFSEHGPELAKTIALIGKEKVLRNINSLI</sequence>
<dbReference type="GO" id="GO:0004818">
    <property type="term" value="F:glutamate-tRNA ligase activity"/>
    <property type="evidence" value="ECO:0007669"/>
    <property type="project" value="UniProtKB-UniRule"/>
</dbReference>
<evidence type="ECO:0000256" key="11">
    <source>
        <dbReference type="HAMAP-Rule" id="MF_00022"/>
    </source>
</evidence>
<dbReference type="Pfam" id="PF19269">
    <property type="entry name" value="Anticodon_2"/>
    <property type="match status" value="1"/>
</dbReference>
<keyword evidence="5 11" id="KW-0436">Ligase</keyword>
<accession>A0A5B9Y5E5</accession>
<comment type="catalytic activity">
    <reaction evidence="10 11">
        <text>tRNA(Glu) + L-glutamate + ATP = L-glutamyl-tRNA(Glu) + AMP + diphosphate</text>
        <dbReference type="Rhea" id="RHEA:23540"/>
        <dbReference type="Rhea" id="RHEA-COMP:9663"/>
        <dbReference type="Rhea" id="RHEA-COMP:9680"/>
        <dbReference type="ChEBI" id="CHEBI:29985"/>
        <dbReference type="ChEBI" id="CHEBI:30616"/>
        <dbReference type="ChEBI" id="CHEBI:33019"/>
        <dbReference type="ChEBI" id="CHEBI:78442"/>
        <dbReference type="ChEBI" id="CHEBI:78520"/>
        <dbReference type="ChEBI" id="CHEBI:456215"/>
        <dbReference type="EC" id="6.1.1.17"/>
    </reaction>
</comment>
<dbReference type="PANTHER" id="PTHR43311:SF2">
    <property type="entry name" value="GLUTAMATE--TRNA LIGASE, MITOCHONDRIAL-RELATED"/>
    <property type="match status" value="1"/>
</dbReference>
<dbReference type="PRINTS" id="PR00987">
    <property type="entry name" value="TRNASYNTHGLU"/>
</dbReference>
<evidence type="ECO:0000256" key="7">
    <source>
        <dbReference type="ARBA" id="ARBA00022840"/>
    </source>
</evidence>
<dbReference type="KEGG" id="schi:SCHIN_v1c11950"/>
<keyword evidence="9 11" id="KW-0030">Aminoacyl-tRNA synthetase</keyword>
<name>A0A5B9Y5E5_9MOLU</name>
<evidence type="ECO:0000256" key="8">
    <source>
        <dbReference type="ARBA" id="ARBA00022917"/>
    </source>
</evidence>
<dbReference type="NCBIfam" id="TIGR00464">
    <property type="entry name" value="gltX_bact"/>
    <property type="match status" value="1"/>
</dbReference>
<keyword evidence="6 11" id="KW-0547">Nucleotide-binding</keyword>
<dbReference type="CDD" id="cd00808">
    <property type="entry name" value="GluRS_core"/>
    <property type="match status" value="1"/>
</dbReference>
<evidence type="ECO:0000256" key="6">
    <source>
        <dbReference type="ARBA" id="ARBA00022741"/>
    </source>
</evidence>
<proteinExistence type="inferred from homology"/>
<dbReference type="Gene3D" id="1.10.10.350">
    <property type="match status" value="1"/>
</dbReference>
<dbReference type="PROSITE" id="PS00178">
    <property type="entry name" value="AA_TRNA_LIGASE_I"/>
    <property type="match status" value="1"/>
</dbReference>
<keyword evidence="7 11" id="KW-0067">ATP-binding</keyword>
<evidence type="ECO:0000259" key="12">
    <source>
        <dbReference type="Pfam" id="PF00749"/>
    </source>
</evidence>
<dbReference type="InterPro" id="IPR008925">
    <property type="entry name" value="aa_tRNA-synth_I_cd-bd_sf"/>
</dbReference>
<dbReference type="InterPro" id="IPR049940">
    <property type="entry name" value="GluQ/Sye"/>
</dbReference>
<dbReference type="InterPro" id="IPR045462">
    <property type="entry name" value="aa-tRNA-synth_I_cd-bd"/>
</dbReference>
<reference evidence="14 15" key="1">
    <citation type="submission" date="2019-08" db="EMBL/GenBank/DDBJ databases">
        <title>Complete genome sequence of Spiroplasma chinense CCH (DSM 19755).</title>
        <authorList>
            <person name="Shen H.-Y."/>
            <person name="Lin Y.-C."/>
            <person name="Chou L."/>
            <person name="Kuo C.-H."/>
        </authorList>
    </citation>
    <scope>NUCLEOTIDE SEQUENCE [LARGE SCALE GENOMIC DNA]</scope>
    <source>
        <strain evidence="14 15">CCH</strain>
    </source>
</reference>
<dbReference type="InterPro" id="IPR020751">
    <property type="entry name" value="aa-tRNA-synth_I_codon-bd_sub2"/>
</dbReference>
<evidence type="ECO:0000313" key="14">
    <source>
        <dbReference type="EMBL" id="QEH62388.1"/>
    </source>
</evidence>
<dbReference type="Proteomes" id="UP000323144">
    <property type="component" value="Chromosome"/>
</dbReference>
<evidence type="ECO:0000256" key="5">
    <source>
        <dbReference type="ARBA" id="ARBA00022598"/>
    </source>
</evidence>
<dbReference type="GO" id="GO:0000049">
    <property type="term" value="F:tRNA binding"/>
    <property type="evidence" value="ECO:0007669"/>
    <property type="project" value="InterPro"/>
</dbReference>
<dbReference type="InterPro" id="IPR014729">
    <property type="entry name" value="Rossmann-like_a/b/a_fold"/>
</dbReference>
<keyword evidence="4 11" id="KW-0963">Cytoplasm</keyword>
<protein>
    <recommendedName>
        <fullName evidence="11">Glutamate--tRNA ligase</fullName>
        <ecNumber evidence="11">6.1.1.17</ecNumber>
    </recommendedName>
    <alternativeName>
        <fullName evidence="11">Glutamyl-tRNA synthetase</fullName>
        <shortName evidence="11">GluRS</shortName>
    </alternativeName>
</protein>
<evidence type="ECO:0000256" key="2">
    <source>
        <dbReference type="ARBA" id="ARBA00007894"/>
    </source>
</evidence>
<dbReference type="HAMAP" id="MF_00022">
    <property type="entry name" value="Glu_tRNA_synth_type1"/>
    <property type="match status" value="1"/>
</dbReference>
<dbReference type="AlphaFoldDB" id="A0A5B9Y5E5"/>
<feature type="binding site" evidence="11">
    <location>
        <position position="252"/>
    </location>
    <ligand>
        <name>ATP</name>
        <dbReference type="ChEBI" id="CHEBI:30616"/>
    </ligand>
</feature>
<keyword evidence="15" id="KW-1185">Reference proteome</keyword>